<gene>
    <name evidence="3" type="ORF">WPS_23930</name>
</gene>
<dbReference type="InterPro" id="IPR000073">
    <property type="entry name" value="AB_hydrolase_1"/>
</dbReference>
<evidence type="ECO:0000259" key="2">
    <source>
        <dbReference type="Pfam" id="PF00561"/>
    </source>
</evidence>
<organism evidence="3 4">
    <name type="scientific">Vulcanimicrobium alpinum</name>
    <dbReference type="NCBI Taxonomy" id="3016050"/>
    <lineage>
        <taxon>Bacteria</taxon>
        <taxon>Bacillati</taxon>
        <taxon>Vulcanimicrobiota</taxon>
        <taxon>Vulcanimicrobiia</taxon>
        <taxon>Vulcanimicrobiales</taxon>
        <taxon>Vulcanimicrobiaceae</taxon>
        <taxon>Vulcanimicrobium</taxon>
    </lineage>
</organism>
<dbReference type="KEGG" id="vab:WPS_23930"/>
<keyword evidence="4" id="KW-1185">Reference proteome</keyword>
<evidence type="ECO:0000313" key="3">
    <source>
        <dbReference type="EMBL" id="BDE07117.1"/>
    </source>
</evidence>
<dbReference type="InterPro" id="IPR050266">
    <property type="entry name" value="AB_hydrolase_sf"/>
</dbReference>
<dbReference type="GO" id="GO:0016787">
    <property type="term" value="F:hydrolase activity"/>
    <property type="evidence" value="ECO:0007669"/>
    <property type="project" value="UniProtKB-KW"/>
</dbReference>
<dbReference type="Proteomes" id="UP001317532">
    <property type="component" value="Chromosome"/>
</dbReference>
<dbReference type="GO" id="GO:0016020">
    <property type="term" value="C:membrane"/>
    <property type="evidence" value="ECO:0007669"/>
    <property type="project" value="TreeGrafter"/>
</dbReference>
<dbReference type="SUPFAM" id="SSF53474">
    <property type="entry name" value="alpha/beta-Hydrolases"/>
    <property type="match status" value="1"/>
</dbReference>
<dbReference type="PRINTS" id="PR00111">
    <property type="entry name" value="ABHYDROLASE"/>
</dbReference>
<evidence type="ECO:0000313" key="4">
    <source>
        <dbReference type="Proteomes" id="UP001317532"/>
    </source>
</evidence>
<proteinExistence type="predicted"/>
<dbReference type="Pfam" id="PF00561">
    <property type="entry name" value="Abhydrolase_1"/>
    <property type="match status" value="1"/>
</dbReference>
<name>A0AAN1XZK2_UNVUL</name>
<dbReference type="Gene3D" id="3.40.50.1820">
    <property type="entry name" value="alpha/beta hydrolase"/>
    <property type="match status" value="1"/>
</dbReference>
<dbReference type="PANTHER" id="PTHR43798">
    <property type="entry name" value="MONOACYLGLYCEROL LIPASE"/>
    <property type="match status" value="1"/>
</dbReference>
<dbReference type="InterPro" id="IPR029058">
    <property type="entry name" value="AB_hydrolase_fold"/>
</dbReference>
<feature type="domain" description="AB hydrolase-1" evidence="2">
    <location>
        <begin position="1"/>
        <end position="97"/>
    </location>
</feature>
<protein>
    <recommendedName>
        <fullName evidence="2">AB hydrolase-1 domain-containing protein</fullName>
    </recommendedName>
</protein>
<dbReference type="EMBL" id="AP025523">
    <property type="protein sequence ID" value="BDE07117.1"/>
    <property type="molecule type" value="Genomic_DNA"/>
</dbReference>
<keyword evidence="1" id="KW-0378">Hydrolase</keyword>
<evidence type="ECO:0000256" key="1">
    <source>
        <dbReference type="ARBA" id="ARBA00022801"/>
    </source>
</evidence>
<dbReference type="AlphaFoldDB" id="A0AAN1XZK2"/>
<accession>A0AAN1XZK2</accession>
<sequence>MVFVHEFAGDYRNWEPQVRYFARRSRTIAYNARGYPPSDVPETVASYSQSRAADDIAAVLDHLGIATAHVVGLSMGGFATLHFGFRHPQRARSLVVAGCGYGAGSSGFVVGGREEIGRPS</sequence>
<reference evidence="3 4" key="1">
    <citation type="journal article" date="2022" name="ISME Commun">
        <title>Vulcanimicrobium alpinus gen. nov. sp. nov., the first cultivated representative of the candidate phylum 'Eremiobacterota', is a metabolically versatile aerobic anoxygenic phototroph.</title>
        <authorList>
            <person name="Yabe S."/>
            <person name="Muto K."/>
            <person name="Abe K."/>
            <person name="Yokota A."/>
            <person name="Staudigel H."/>
            <person name="Tebo B.M."/>
        </authorList>
    </citation>
    <scope>NUCLEOTIDE SEQUENCE [LARGE SCALE GENOMIC DNA]</scope>
    <source>
        <strain evidence="3 4">WC8-2</strain>
    </source>
</reference>
<dbReference type="PANTHER" id="PTHR43798:SF31">
    <property type="entry name" value="AB HYDROLASE SUPERFAMILY PROTEIN YCLE"/>
    <property type="match status" value="1"/>
</dbReference>